<dbReference type="InterPro" id="IPR056290">
    <property type="entry name" value="CEPT76/DRC7_peptidase-like_dom"/>
</dbReference>
<dbReference type="Gene3D" id="3.10.620.30">
    <property type="match status" value="1"/>
</dbReference>
<keyword evidence="6" id="KW-1185">Reference proteome</keyword>
<comment type="caution">
    <text evidence="5">The sequence shown here is derived from an EMBL/GenBank/DDBJ whole genome shotgun (WGS) entry which is preliminary data.</text>
</comment>
<keyword evidence="2" id="KW-0963">Cytoplasm</keyword>
<protein>
    <recommendedName>
        <fullName evidence="4">CEP76/DRC7 peptidase-like domain-containing protein</fullName>
    </recommendedName>
</protein>
<proteinExistence type="predicted"/>
<evidence type="ECO:0000259" key="4">
    <source>
        <dbReference type="Pfam" id="PF24656"/>
    </source>
</evidence>
<dbReference type="Proteomes" id="UP000029391">
    <property type="component" value="Unassembled WGS sequence"/>
</dbReference>
<evidence type="ECO:0000313" key="6">
    <source>
        <dbReference type="Proteomes" id="UP000029391"/>
    </source>
</evidence>
<keyword evidence="3" id="KW-1133">Transmembrane helix</keyword>
<dbReference type="EMBL" id="AWXU01000017">
    <property type="protein sequence ID" value="KFN50564.1"/>
    <property type="molecule type" value="Genomic_DNA"/>
</dbReference>
<dbReference type="SUPFAM" id="SSF54001">
    <property type="entry name" value="Cysteine proteinases"/>
    <property type="match status" value="1"/>
</dbReference>
<dbReference type="AlphaFoldDB" id="A0A091BIF5"/>
<evidence type="ECO:0000313" key="5">
    <source>
        <dbReference type="EMBL" id="KFN50564.1"/>
    </source>
</evidence>
<organism evidence="5 6">
    <name type="scientific">Arenimonas composti TR7-09 = DSM 18010</name>
    <dbReference type="NCBI Taxonomy" id="1121013"/>
    <lineage>
        <taxon>Bacteria</taxon>
        <taxon>Pseudomonadati</taxon>
        <taxon>Pseudomonadota</taxon>
        <taxon>Gammaproteobacteria</taxon>
        <taxon>Lysobacterales</taxon>
        <taxon>Lysobacteraceae</taxon>
        <taxon>Arenimonas</taxon>
    </lineage>
</organism>
<evidence type="ECO:0000256" key="3">
    <source>
        <dbReference type="SAM" id="Phobius"/>
    </source>
</evidence>
<feature type="domain" description="CEP76/DRC7 peptidase-like" evidence="4">
    <location>
        <begin position="163"/>
        <end position="266"/>
    </location>
</feature>
<gene>
    <name evidence="5" type="ORF">P873_05235</name>
</gene>
<keyword evidence="3" id="KW-0812">Transmembrane</keyword>
<keyword evidence="2" id="KW-0206">Cytoskeleton</keyword>
<accession>A0A091BIF5</accession>
<sequence>MNPRRSGGRFWLLLVGSGIGGLLLMLLLAVVLIGLQLVLRGGPPGDPVDLTRLGADGPGDDFSAPAATRRIELDDGTRIDEAQIARELDRAGQASTWASFTWLYRGDTVATIAPGLDRRHHFAQSFLVGYVPFTDVPAWVPLYALSQRKAYQYDHDLYDGAPEIWQTSREAFHYPAGDCEDHAIALADWLIGLGYEARVVIGQVDGGGHAWVVLFDGGRTYLLEATDKQQRRGQALPLAETLPNYQPEAMFDRENYWVNTGAKRTVDYRGSQWRLASRFVRGEAGEVIVVPGVEPEPPPGEKKLRRR</sequence>
<feature type="transmembrane region" description="Helical" evidence="3">
    <location>
        <begin position="12"/>
        <end position="39"/>
    </location>
</feature>
<reference evidence="5 6" key="1">
    <citation type="submission" date="2013-09" db="EMBL/GenBank/DDBJ databases">
        <title>Genome sequencing of Arenimonas composti.</title>
        <authorList>
            <person name="Chen F."/>
            <person name="Wang G."/>
        </authorList>
    </citation>
    <scope>NUCLEOTIDE SEQUENCE [LARGE SCALE GENOMIC DNA]</scope>
    <source>
        <strain evidence="5 6">TR7-09</strain>
    </source>
</reference>
<dbReference type="STRING" id="1121013.GCA_000426365_02601"/>
<dbReference type="OrthoDB" id="5726340at2"/>
<dbReference type="GO" id="GO:0005856">
    <property type="term" value="C:cytoskeleton"/>
    <property type="evidence" value="ECO:0007669"/>
    <property type="project" value="UniProtKB-SubCell"/>
</dbReference>
<evidence type="ECO:0000256" key="2">
    <source>
        <dbReference type="ARBA" id="ARBA00023212"/>
    </source>
</evidence>
<dbReference type="InterPro" id="IPR038765">
    <property type="entry name" value="Papain-like_cys_pep_sf"/>
</dbReference>
<dbReference type="Pfam" id="PF24656">
    <property type="entry name" value="CEPT76_peptidase"/>
    <property type="match status" value="1"/>
</dbReference>
<dbReference type="eggNOG" id="COG3672">
    <property type="taxonomic scope" value="Bacteria"/>
</dbReference>
<keyword evidence="3" id="KW-0472">Membrane</keyword>
<dbReference type="RefSeq" id="WP_051240079.1">
    <property type="nucleotide sequence ID" value="NZ_AUFF01000010.1"/>
</dbReference>
<comment type="subcellular location">
    <subcellularLocation>
        <location evidence="1">Cytoplasm</location>
        <location evidence="1">Cytoskeleton</location>
    </subcellularLocation>
</comment>
<evidence type="ECO:0000256" key="1">
    <source>
        <dbReference type="ARBA" id="ARBA00004245"/>
    </source>
</evidence>
<name>A0A091BIF5_9GAMM</name>